<keyword evidence="3 6" id="KW-0812">Transmembrane</keyword>
<feature type="transmembrane region" description="Helical" evidence="6">
    <location>
        <begin position="307"/>
        <end position="325"/>
    </location>
</feature>
<evidence type="ECO:0000256" key="2">
    <source>
        <dbReference type="ARBA" id="ARBA00022475"/>
    </source>
</evidence>
<dbReference type="InterPro" id="IPR050545">
    <property type="entry name" value="Mycobact_MmpL"/>
</dbReference>
<feature type="transmembrane region" description="Helical" evidence="6">
    <location>
        <begin position="674"/>
        <end position="694"/>
    </location>
</feature>
<dbReference type="SMART" id="SM00563">
    <property type="entry name" value="PlsC"/>
    <property type="match status" value="1"/>
</dbReference>
<dbReference type="CDD" id="cd02440">
    <property type="entry name" value="AdoMet_MTases"/>
    <property type="match status" value="1"/>
</dbReference>
<dbReference type="Gene3D" id="3.40.50.150">
    <property type="entry name" value="Vaccinia Virus protein VP39"/>
    <property type="match status" value="1"/>
</dbReference>
<proteinExistence type="predicted"/>
<evidence type="ECO:0000313" key="9">
    <source>
        <dbReference type="Proteomes" id="UP000192472"/>
    </source>
</evidence>
<feature type="transmembrane region" description="Helical" evidence="6">
    <location>
        <begin position="345"/>
        <end position="367"/>
    </location>
</feature>
<dbReference type="Pfam" id="PF03176">
    <property type="entry name" value="MMPL"/>
    <property type="match status" value="2"/>
</dbReference>
<feature type="transmembrane region" description="Helical" evidence="6">
    <location>
        <begin position="767"/>
        <end position="794"/>
    </location>
</feature>
<gene>
    <name evidence="8" type="ORF">SAMN04488029_0531</name>
</gene>
<evidence type="ECO:0000256" key="6">
    <source>
        <dbReference type="SAM" id="Phobius"/>
    </source>
</evidence>
<dbReference type="STRING" id="692418.SAMN04488029_0531"/>
<dbReference type="Pfam" id="PF13847">
    <property type="entry name" value="Methyltransf_31"/>
    <property type="match status" value="1"/>
</dbReference>
<dbReference type="InterPro" id="IPR029063">
    <property type="entry name" value="SAM-dependent_MTases_sf"/>
</dbReference>
<evidence type="ECO:0000259" key="7">
    <source>
        <dbReference type="SMART" id="SM00563"/>
    </source>
</evidence>
<dbReference type="Proteomes" id="UP000192472">
    <property type="component" value="Unassembled WGS sequence"/>
</dbReference>
<dbReference type="GO" id="GO:0005886">
    <property type="term" value="C:plasma membrane"/>
    <property type="evidence" value="ECO:0007669"/>
    <property type="project" value="UniProtKB-SubCell"/>
</dbReference>
<feature type="domain" description="Phospholipid/glycerol acyltransferase" evidence="7">
    <location>
        <begin position="883"/>
        <end position="992"/>
    </location>
</feature>
<feature type="transmembrane region" description="Helical" evidence="6">
    <location>
        <begin position="281"/>
        <end position="301"/>
    </location>
</feature>
<keyword evidence="5 6" id="KW-0472">Membrane</keyword>
<protein>
    <submittedName>
        <fullName evidence="8">1-acyl-sn-glycerol-3-phosphate acyltransferases</fullName>
    </submittedName>
</protein>
<dbReference type="EMBL" id="FWYF01000001">
    <property type="protein sequence ID" value="SMD32189.1"/>
    <property type="molecule type" value="Genomic_DNA"/>
</dbReference>
<keyword evidence="8" id="KW-0012">Acyltransferase</keyword>
<evidence type="ECO:0000256" key="1">
    <source>
        <dbReference type="ARBA" id="ARBA00004651"/>
    </source>
</evidence>
<keyword evidence="8" id="KW-0808">Transferase</keyword>
<keyword evidence="2" id="KW-1003">Cell membrane</keyword>
<feature type="transmembrane region" description="Helical" evidence="6">
    <location>
        <begin position="741"/>
        <end position="761"/>
    </location>
</feature>
<feature type="transmembrane region" description="Helical" evidence="6">
    <location>
        <begin position="255"/>
        <end position="274"/>
    </location>
</feature>
<dbReference type="CDD" id="cd07989">
    <property type="entry name" value="LPLAT_AGPAT-like"/>
    <property type="match status" value="1"/>
</dbReference>
<dbReference type="InterPro" id="IPR002123">
    <property type="entry name" value="Plipid/glycerol_acylTrfase"/>
</dbReference>
<evidence type="ECO:0000256" key="3">
    <source>
        <dbReference type="ARBA" id="ARBA00022692"/>
    </source>
</evidence>
<dbReference type="AlphaFoldDB" id="A0A1W2G683"/>
<feature type="transmembrane region" description="Helical" evidence="6">
    <location>
        <begin position="648"/>
        <end position="667"/>
    </location>
</feature>
<dbReference type="SUPFAM" id="SSF53335">
    <property type="entry name" value="S-adenosyl-L-methionine-dependent methyltransferases"/>
    <property type="match status" value="1"/>
</dbReference>
<accession>A0A1W2G683</accession>
<dbReference type="Gene3D" id="1.20.1640.10">
    <property type="entry name" value="Multidrug efflux transporter AcrB transmembrane domain"/>
    <property type="match status" value="2"/>
</dbReference>
<name>A0A1W2G683_REIFA</name>
<feature type="transmembrane region" description="Helical" evidence="6">
    <location>
        <begin position="806"/>
        <end position="830"/>
    </location>
</feature>
<evidence type="ECO:0000256" key="5">
    <source>
        <dbReference type="ARBA" id="ARBA00023136"/>
    </source>
</evidence>
<dbReference type="RefSeq" id="WP_084370868.1">
    <property type="nucleotide sequence ID" value="NZ_FWYF01000001.1"/>
</dbReference>
<comment type="subcellular location">
    <subcellularLocation>
        <location evidence="1">Cell membrane</location>
        <topology evidence="1">Multi-pass membrane protein</topology>
    </subcellularLocation>
</comment>
<dbReference type="Pfam" id="PF01553">
    <property type="entry name" value="Acyltransferase"/>
    <property type="match status" value="1"/>
</dbReference>
<keyword evidence="4 6" id="KW-1133">Transmembrane helix</keyword>
<evidence type="ECO:0000256" key="4">
    <source>
        <dbReference type="ARBA" id="ARBA00022989"/>
    </source>
</evidence>
<dbReference type="GO" id="GO:0016746">
    <property type="term" value="F:acyltransferase activity"/>
    <property type="evidence" value="ECO:0007669"/>
    <property type="project" value="UniProtKB-KW"/>
</dbReference>
<dbReference type="OrthoDB" id="9803035at2"/>
<dbReference type="InterPro" id="IPR004869">
    <property type="entry name" value="MMPL_dom"/>
</dbReference>
<dbReference type="PANTHER" id="PTHR33406">
    <property type="entry name" value="MEMBRANE PROTEIN MJ1562-RELATED"/>
    <property type="match status" value="1"/>
</dbReference>
<dbReference type="SUPFAM" id="SSF82866">
    <property type="entry name" value="Multidrug efflux transporter AcrB transmembrane domain"/>
    <property type="match status" value="2"/>
</dbReference>
<reference evidence="8 9" key="1">
    <citation type="submission" date="2017-04" db="EMBL/GenBank/DDBJ databases">
        <authorList>
            <person name="Afonso C.L."/>
            <person name="Miller P.J."/>
            <person name="Scott M.A."/>
            <person name="Spackman E."/>
            <person name="Goraichik I."/>
            <person name="Dimitrov K.M."/>
            <person name="Suarez D.L."/>
            <person name="Swayne D.E."/>
        </authorList>
    </citation>
    <scope>NUCLEOTIDE SEQUENCE [LARGE SCALE GENOMIC DNA]</scope>
    <source>
        <strain evidence="8 9">DSM 26133</strain>
    </source>
</reference>
<keyword evidence="9" id="KW-1185">Reference proteome</keyword>
<dbReference type="SUPFAM" id="SSF69593">
    <property type="entry name" value="Glycerol-3-phosphate (1)-acyltransferase"/>
    <property type="match status" value="1"/>
</dbReference>
<organism evidence="8 9">
    <name type="scientific">Reichenbachiella faecimaris</name>
    <dbReference type="NCBI Taxonomy" id="692418"/>
    <lineage>
        <taxon>Bacteria</taxon>
        <taxon>Pseudomonadati</taxon>
        <taxon>Bacteroidota</taxon>
        <taxon>Cytophagia</taxon>
        <taxon>Cytophagales</taxon>
        <taxon>Reichenbachiellaceae</taxon>
        <taxon>Reichenbachiella</taxon>
    </lineage>
</organism>
<dbReference type="PANTHER" id="PTHR33406:SF13">
    <property type="entry name" value="MEMBRANE PROTEIN YDFJ"/>
    <property type="match status" value="1"/>
</dbReference>
<evidence type="ECO:0000313" key="8">
    <source>
        <dbReference type="EMBL" id="SMD32189.1"/>
    </source>
</evidence>
<dbReference type="InterPro" id="IPR025714">
    <property type="entry name" value="Methyltranfer_dom"/>
</dbReference>
<feature type="transmembrane region" description="Helical" evidence="6">
    <location>
        <begin position="373"/>
        <end position="396"/>
    </location>
</feature>
<sequence>MRRLHQLFLFFFVLMVIIGGSFSIFKINIGENLDETIPGATGEQGLSALITQNKKSIAFAISGDASWLPEQYESLADELILQIDSLTRRSIANWSYRSDIDSDDFAEYFYHHLPLYLDSLDYVNIDHELTAENIQKKLADNKRMLLSPEGFGIKKWLIADPLHLLPIALNKAKSTGHGSTTLNSQGLFLSKTGDQIFLYGELTHDISDSKQNHLLAEQLAAIQSEWQESHPYNPLSYFGTFLIADANATQIKKDIAVTVTIAVIFIIALLLYYYRSPVILLLFLLPGAFGVLFALGTIYLIQNQLSGLAMGASAVIFGIVADYSFHFFAQFKHTRHAVHTRNQILFPLSTSAVTTIMAFLSLLFAQSQALHDFGLLTSLSLAGTLFFVLMILPYLLKPFQAKFNFDRTNRLDQWMEKIDIQDQHVAKPMLWTIIMATILFAYFASDVEFEDDLNKLNFYPESLKKDERALQNIDPDLEKRLTIVANHADLKEAIQTNFLLDNKLKSDELASAIHSQASLALFLIPESEQQKRITRWNNFWNSRKKKTILTLQEAAAATGFNAQAFSSFIELLNSAHEPTSFNELVSESETLQKLFIQNENSSTLITSVVCNVEQVGLIKSELNQLSHVTVLDESGIVSRLIEAVRADFNYLLLFASMAVFIAMLIVYGSLELTLISFLPMVISWVWILGLSALLEIKFNFINIIIATFIFGLGDDFSIFITDGLREKYKSGQKVLSHYKTGIILSAISTIVGTGVLIFARHPALRSIAALSVLGIVIIAFVAFFVQPIFFRFFITARVQKGKPPMTLLGLLIGGLNFICFAMGCLLSILLCYGVRLIPFISAEIKKYWVHIVIQRICQIQMALIVTVKRRDFGFENLDFDKPSILIANHTTFKDILTLLRLHPKLVLMVNEWVYHSPLFGKIIRYADFLPAFEGMEKNLDQVRALTKKGYSVGIFPEGTRSVEGKIGRFHKGAFYLAKELQLDITPVLLHGLGYALPKNDFYLKNGFVDVTVLPRIAWNDPSVGPDYRTMAKAVSKAFKKAHKDRLMKPDMAGHAYDPLLGSFRYKDPVTEWYFRIKWKFEKENYEQYNQLIGTGAKKVYDLGCGMGYLSHFLLLRESERTIVGVDFDEEKIALAQHSYLTNNKITFEAEDVSLYKPTSADAIILADVLHYLSEEQQVNVLNQCLAGLNENGILLIRDGLADVSEKHAWTEKSEKWSTKIIKFNKTSGDLHFFSQTFLEDWASQNGRSITLISQSEQSSNALFLVQ</sequence>